<dbReference type="InterPro" id="IPR029478">
    <property type="entry name" value="TM1586_NiRdase"/>
</dbReference>
<accession>A0AAW6D0J2</accession>
<dbReference type="PANTHER" id="PTHR43673:SF2">
    <property type="entry name" value="NITROREDUCTASE"/>
    <property type="match status" value="1"/>
</dbReference>
<evidence type="ECO:0000256" key="3">
    <source>
        <dbReference type="ARBA" id="ARBA00022630"/>
    </source>
</evidence>
<proteinExistence type="inferred from homology"/>
<evidence type="ECO:0000256" key="2">
    <source>
        <dbReference type="ARBA" id="ARBA00007118"/>
    </source>
</evidence>
<comment type="cofactor">
    <cofactor evidence="1">
        <name>FMN</name>
        <dbReference type="ChEBI" id="CHEBI:58210"/>
    </cofactor>
</comment>
<evidence type="ECO:0000313" key="8">
    <source>
        <dbReference type="Proteomes" id="UP001210809"/>
    </source>
</evidence>
<dbReference type="Gene3D" id="3.40.109.10">
    <property type="entry name" value="NADH Oxidase"/>
    <property type="match status" value="1"/>
</dbReference>
<dbReference type="Pfam" id="PF14512">
    <property type="entry name" value="TM1586_NiRdase"/>
    <property type="match status" value="1"/>
</dbReference>
<dbReference type="SUPFAM" id="SSF55469">
    <property type="entry name" value="FMN-dependent nitroreductase-like"/>
    <property type="match status" value="1"/>
</dbReference>
<dbReference type="Proteomes" id="UP001210809">
    <property type="component" value="Unassembled WGS sequence"/>
</dbReference>
<dbReference type="PANTHER" id="PTHR43673">
    <property type="entry name" value="NAD(P)H NITROREDUCTASE YDGI-RELATED"/>
    <property type="match status" value="1"/>
</dbReference>
<reference evidence="7" key="1">
    <citation type="submission" date="2023-01" db="EMBL/GenBank/DDBJ databases">
        <title>Human gut microbiome strain richness.</title>
        <authorList>
            <person name="Chen-Liaw A."/>
        </authorList>
    </citation>
    <scope>NUCLEOTIDE SEQUENCE</scope>
    <source>
        <strain evidence="7">1001283st1_G1_1001283B150217_161031</strain>
    </source>
</reference>
<dbReference type="EMBL" id="JAQLXW010000011">
    <property type="protein sequence ID" value="MDB8004149.1"/>
    <property type="molecule type" value="Genomic_DNA"/>
</dbReference>
<sequence length="227" mass="25136">MTDIITAMENRHAVRAYDPEKKIPKEITDKLREKIDLLNAESKLHIQLVTDEPKAFDSFMAHYGKFSGVTDYIALIGRKSDKLNEICGYYGEQLVLLAAQLGLDSCWVAMSYAKVKNAYTIAKGDKLCCVISLGYGKTHGTPHKSKSPEEVAVIKDDTPEWFINGVNAALLAPTAMNQQKFGFMLDGDKVLAKAGKGILSDMDLGIVKCHFEIGSGKELFRDEMKLV</sequence>
<dbReference type="InterPro" id="IPR000415">
    <property type="entry name" value="Nitroreductase-like"/>
</dbReference>
<comment type="caution">
    <text evidence="7">The sequence shown here is derived from an EMBL/GenBank/DDBJ whole genome shotgun (WGS) entry which is preliminary data.</text>
</comment>
<evidence type="ECO:0000259" key="6">
    <source>
        <dbReference type="Pfam" id="PF14512"/>
    </source>
</evidence>
<name>A0AAW6D0J2_9FIRM</name>
<gene>
    <name evidence="7" type="ORF">PNE09_08715</name>
</gene>
<evidence type="ECO:0000256" key="1">
    <source>
        <dbReference type="ARBA" id="ARBA00001917"/>
    </source>
</evidence>
<feature type="domain" description="Putative nitroreductase TM1586" evidence="6">
    <location>
        <begin position="3"/>
        <end position="215"/>
    </location>
</feature>
<evidence type="ECO:0000256" key="5">
    <source>
        <dbReference type="ARBA" id="ARBA00023002"/>
    </source>
</evidence>
<keyword evidence="3" id="KW-0285">Flavoprotein</keyword>
<dbReference type="AlphaFoldDB" id="A0AAW6D0J2"/>
<dbReference type="Gene3D" id="3.40.109.30">
    <property type="entry name" value="putative nitroreductase (tm1586), domain 2"/>
    <property type="match status" value="1"/>
</dbReference>
<comment type="similarity">
    <text evidence="2">Belongs to the nitroreductase family.</text>
</comment>
<dbReference type="GO" id="GO:0016491">
    <property type="term" value="F:oxidoreductase activity"/>
    <property type="evidence" value="ECO:0007669"/>
    <property type="project" value="UniProtKB-KW"/>
</dbReference>
<organism evidence="7 8">
    <name type="scientific">[Eubacterium] siraeum</name>
    <dbReference type="NCBI Taxonomy" id="39492"/>
    <lineage>
        <taxon>Bacteria</taxon>
        <taxon>Bacillati</taxon>
        <taxon>Bacillota</taxon>
        <taxon>Clostridia</taxon>
        <taxon>Eubacteriales</taxon>
        <taxon>Oscillospiraceae</taxon>
        <taxon>Oscillospiraceae incertae sedis</taxon>
    </lineage>
</organism>
<keyword evidence="5" id="KW-0560">Oxidoreductase</keyword>
<keyword evidence="4" id="KW-0288">FMN</keyword>
<protein>
    <submittedName>
        <fullName evidence="7">Nitroreductase family protein</fullName>
    </submittedName>
</protein>
<evidence type="ECO:0000313" key="7">
    <source>
        <dbReference type="EMBL" id="MDB8004149.1"/>
    </source>
</evidence>
<evidence type="ECO:0000256" key="4">
    <source>
        <dbReference type="ARBA" id="ARBA00022643"/>
    </source>
</evidence>